<comment type="caution">
    <text evidence="5">The sequence shown here is derived from an EMBL/GenBank/DDBJ whole genome shotgun (WGS) entry which is preliminary data.</text>
</comment>
<dbReference type="InterPro" id="IPR000477">
    <property type="entry name" value="RT_dom"/>
</dbReference>
<keyword evidence="1" id="KW-0862">Zinc</keyword>
<feature type="compositionally biased region" description="Polar residues" evidence="2">
    <location>
        <begin position="381"/>
        <end position="397"/>
    </location>
</feature>
<protein>
    <recommendedName>
        <fullName evidence="7">Reverse transcriptase</fullName>
    </recommendedName>
</protein>
<dbReference type="Gene3D" id="3.30.160.60">
    <property type="entry name" value="Classic Zinc Finger"/>
    <property type="match status" value="1"/>
</dbReference>
<keyword evidence="1" id="KW-0863">Zinc-finger</keyword>
<dbReference type="InterPro" id="IPR043502">
    <property type="entry name" value="DNA/RNA_pol_sf"/>
</dbReference>
<feature type="compositionally biased region" description="Polar residues" evidence="2">
    <location>
        <begin position="254"/>
        <end position="274"/>
    </location>
</feature>
<evidence type="ECO:0008006" key="7">
    <source>
        <dbReference type="Google" id="ProtNLM"/>
    </source>
</evidence>
<reference evidence="5" key="2">
    <citation type="submission" date="2021-08" db="EMBL/GenBank/DDBJ databases">
        <authorList>
            <person name="Eriksson T."/>
        </authorList>
    </citation>
    <scope>NUCLEOTIDE SEQUENCE</scope>
    <source>
        <strain evidence="5">Stoneville</strain>
        <tissue evidence="5">Whole head</tissue>
    </source>
</reference>
<dbReference type="InterPro" id="IPR013087">
    <property type="entry name" value="Znf_C2H2_type"/>
</dbReference>
<dbReference type="PROSITE" id="PS00028">
    <property type="entry name" value="ZINC_FINGER_C2H2_1"/>
    <property type="match status" value="1"/>
</dbReference>
<feature type="domain" description="C2H2-type" evidence="3">
    <location>
        <begin position="308"/>
        <end position="336"/>
    </location>
</feature>
<dbReference type="PROSITE" id="PS50157">
    <property type="entry name" value="ZINC_FINGER_C2H2_2"/>
    <property type="match status" value="1"/>
</dbReference>
<dbReference type="GO" id="GO:0008270">
    <property type="term" value="F:zinc ion binding"/>
    <property type="evidence" value="ECO:0007669"/>
    <property type="project" value="UniProtKB-KW"/>
</dbReference>
<dbReference type="PANTHER" id="PTHR19446">
    <property type="entry name" value="REVERSE TRANSCRIPTASES"/>
    <property type="match status" value="1"/>
</dbReference>
<sequence>MRARTRNVNEHTRRAKGNPVPIPEPSSGTVYNSGPRKRVRRDNPKGPGNAVGRSGKSFLFCMSVRVPWNAKSTAVAAVSGSSPRTLKIRERATWRRRAGKSANWIRNFGIRIGSEDRGVSGLSGKRVAADVPGLGEVKRRRFGVQRTIRARSRALASRGIVLLRGSGCAREGVRMFSSAAIQRSAQNWHGPGESDCLIKTKHYDGPSNRTMSLRQNAGLRAQNTARHNIAPSAEADPPSKPNTPAAVTTAKGINTNSPGTKMTYSGSNQPSTSAPVGGRGFTCPCGRSFVAKPGLARHQKDCGSRVISKCQFCGASFPSFIGVRQHERRAHSDLYKQDLEARLPEAESSLLAKIAQHQIRHRREKPQYKLYLENARKELAASSSNMADVPNTNTRKTAATPPKSERIVSREDNSELTDGSDHQGPCAQSTSITGEQKRAEQYAAGRTRNWDPPADDQPSLKAEAEMKSAVTERPAQIILGQEFDISPGAIANGDRRSHRLPVTVAQTAEEGFTVVTGGEERCRHLERCLVTPHEVETGLSGVVLAALLGQSTQLVRESDSWLSRLSQGKPGNEEKPRRRTKHRKSNNNSNAPEPCKNNIRNYGQSYTGGSDRASLYKKDLYRKNRAGLAEVISLAETVKARMPSLRNVAAFKNRRHLPMTLLSKQRSSNGVRVSNPSPRTRVSVAAVKASDDLTLAIFFNVLLLRGVEPTVWRDTRTILIPKGGDPTNAENWRPITIKGDPLSPLLFNMVVDELLEKVNSNSHCAAMAFADDLVMFSDSDVEAPLMLKEVETFLRERGMGVNPGKCALCTEVIAGRAVGRTVSTYRINNLPIPAVGHMHSYGYDGVGKPSLFNLTVWRENVRRAPLLLMIKTYVPRLLYGLQTPKMTSKVLREADRLMRKFVRATLYLNAHTPDALIHAFVRDGGLGVTELRGAIPRILVGRMTKLLESPEDRVICSLLQSNCSVRLMRRLQNMMGNIPEATKWRDRIKAGALTKGLEQTAEDPASVDGGGCAVDESLSHVLQTCPITHWERIRRHDEIVGKIARHCKNRRWEVEEEPHVRHSGGQLFNPDLVIHQPGGRTIVADIQVSWESTELGVAYVRKQRKYDNPFFRDAASKRWPGKIIPASIRRACVHAALKWGSSIHRAFSRAVWSKSAVATRIVHRRMDGIVTLNKNQRGFVCVDGTLANVLVLQTFLDYNSTKRRQHALASLDLRKAFDSVSHHSVARALLNFGIPEYLQQYITSTFTDASSIIFLGGREVGTVGMRRGVRQGDPLSPLLFDMVVDELLGLLEADGCGAEISGGVRCPGMAFADDFVLLAETPRELQRALDLRKVSGSIIPVGSPGLTVESAVIPSVDKINPFKYFKYLRYLRRYATMLDKLPRLVAAPPCLPTEAPAKDQHLTDLPAPSSILRTAELEDIGRQPQGGGPWNNGTTDNHPQCIPFQDPQAE</sequence>
<evidence type="ECO:0000256" key="1">
    <source>
        <dbReference type="PROSITE-ProRule" id="PRU00042"/>
    </source>
</evidence>
<feature type="region of interest" description="Disordered" evidence="2">
    <location>
        <begin position="559"/>
        <end position="606"/>
    </location>
</feature>
<evidence type="ECO:0000313" key="5">
    <source>
        <dbReference type="EMBL" id="KAH0811507.1"/>
    </source>
</evidence>
<dbReference type="InterPro" id="IPR043128">
    <property type="entry name" value="Rev_trsase/Diguanyl_cyclase"/>
</dbReference>
<feature type="region of interest" description="Disordered" evidence="2">
    <location>
        <begin position="1"/>
        <end position="54"/>
    </location>
</feature>
<reference evidence="5" key="1">
    <citation type="journal article" date="2020" name="J Insects Food Feed">
        <title>The yellow mealworm (Tenebrio molitor) genome: a resource for the emerging insects as food and feed industry.</title>
        <authorList>
            <person name="Eriksson T."/>
            <person name="Andere A."/>
            <person name="Kelstrup H."/>
            <person name="Emery V."/>
            <person name="Picard C."/>
        </authorList>
    </citation>
    <scope>NUCLEOTIDE SEQUENCE</scope>
    <source>
        <strain evidence="5">Stoneville</strain>
        <tissue evidence="5">Whole head</tissue>
    </source>
</reference>
<dbReference type="CDD" id="cd01650">
    <property type="entry name" value="RT_nLTR_like"/>
    <property type="match status" value="1"/>
</dbReference>
<feature type="region of interest" description="Disordered" evidence="2">
    <location>
        <begin position="254"/>
        <end position="275"/>
    </location>
</feature>
<dbReference type="Proteomes" id="UP000719412">
    <property type="component" value="Unassembled WGS sequence"/>
</dbReference>
<dbReference type="Gene3D" id="3.30.70.270">
    <property type="match status" value="1"/>
</dbReference>
<dbReference type="GO" id="GO:0071897">
    <property type="term" value="P:DNA biosynthetic process"/>
    <property type="evidence" value="ECO:0007669"/>
    <property type="project" value="UniProtKB-ARBA"/>
</dbReference>
<feature type="region of interest" description="Disordered" evidence="2">
    <location>
        <begin position="381"/>
        <end position="458"/>
    </location>
</feature>
<evidence type="ECO:0000256" key="2">
    <source>
        <dbReference type="SAM" id="MobiDB-lite"/>
    </source>
</evidence>
<accession>A0A8J6L915</accession>
<name>A0A8J6L915_TENMO</name>
<dbReference type="PROSITE" id="PS50878">
    <property type="entry name" value="RT_POL"/>
    <property type="match status" value="1"/>
</dbReference>
<evidence type="ECO:0000259" key="3">
    <source>
        <dbReference type="PROSITE" id="PS50157"/>
    </source>
</evidence>
<dbReference type="SUPFAM" id="SSF56672">
    <property type="entry name" value="DNA/RNA polymerases"/>
    <property type="match status" value="2"/>
</dbReference>
<feature type="compositionally biased region" description="Basic and acidic residues" evidence="2">
    <location>
        <begin position="403"/>
        <end position="413"/>
    </location>
</feature>
<proteinExistence type="predicted"/>
<evidence type="ECO:0000259" key="4">
    <source>
        <dbReference type="PROSITE" id="PS50878"/>
    </source>
</evidence>
<dbReference type="EMBL" id="JABDTM020026750">
    <property type="protein sequence ID" value="KAH0811507.1"/>
    <property type="molecule type" value="Genomic_DNA"/>
</dbReference>
<feature type="domain" description="Reverse transcriptase" evidence="4">
    <location>
        <begin position="1084"/>
        <end position="1369"/>
    </location>
</feature>
<dbReference type="Pfam" id="PF00078">
    <property type="entry name" value="RVT_1"/>
    <property type="match status" value="2"/>
</dbReference>
<organism evidence="5 6">
    <name type="scientific">Tenebrio molitor</name>
    <name type="common">Yellow mealworm beetle</name>
    <dbReference type="NCBI Taxonomy" id="7067"/>
    <lineage>
        <taxon>Eukaryota</taxon>
        <taxon>Metazoa</taxon>
        <taxon>Ecdysozoa</taxon>
        <taxon>Arthropoda</taxon>
        <taxon>Hexapoda</taxon>
        <taxon>Insecta</taxon>
        <taxon>Pterygota</taxon>
        <taxon>Neoptera</taxon>
        <taxon>Endopterygota</taxon>
        <taxon>Coleoptera</taxon>
        <taxon>Polyphaga</taxon>
        <taxon>Cucujiformia</taxon>
        <taxon>Tenebrionidae</taxon>
        <taxon>Tenebrio</taxon>
    </lineage>
</organism>
<feature type="region of interest" description="Disordered" evidence="2">
    <location>
        <begin position="1420"/>
        <end position="1450"/>
    </location>
</feature>
<keyword evidence="6" id="KW-1185">Reference proteome</keyword>
<evidence type="ECO:0000313" key="6">
    <source>
        <dbReference type="Proteomes" id="UP000719412"/>
    </source>
</evidence>
<gene>
    <name evidence="5" type="ORF">GEV33_011284</name>
</gene>
<keyword evidence="1" id="KW-0479">Metal-binding</keyword>